<dbReference type="SMART" id="SM00646">
    <property type="entry name" value="Ami_3"/>
    <property type="match status" value="1"/>
</dbReference>
<dbReference type="EMBL" id="SSMQ01000088">
    <property type="protein sequence ID" value="TKC96392.1"/>
    <property type="molecule type" value="Genomic_DNA"/>
</dbReference>
<feature type="region of interest" description="Disordered" evidence="4">
    <location>
        <begin position="1"/>
        <end position="35"/>
    </location>
</feature>
<feature type="compositionally biased region" description="Low complexity" evidence="4">
    <location>
        <begin position="10"/>
        <end position="29"/>
    </location>
</feature>
<dbReference type="Proteomes" id="UP000309215">
    <property type="component" value="Unassembled WGS sequence"/>
</dbReference>
<evidence type="ECO:0000256" key="3">
    <source>
        <dbReference type="ARBA" id="ARBA00022801"/>
    </source>
</evidence>
<dbReference type="InterPro" id="IPR002508">
    <property type="entry name" value="MurNAc-LAA_cat"/>
</dbReference>
<dbReference type="AlphaFoldDB" id="A0A4U1IQH1"/>
<dbReference type="EC" id="3.5.1.28" evidence="2"/>
<reference evidence="6 7" key="1">
    <citation type="submission" date="2019-04" db="EMBL/GenBank/DDBJ databases">
        <authorList>
            <person name="Li Y."/>
            <person name="Wang J."/>
        </authorList>
    </citation>
    <scope>NUCLEOTIDE SEQUENCE [LARGE SCALE GENOMIC DNA]</scope>
    <source>
        <strain evidence="6 7">DSM 14668</strain>
    </source>
</reference>
<evidence type="ECO:0000313" key="6">
    <source>
        <dbReference type="EMBL" id="TKC96392.1"/>
    </source>
</evidence>
<feature type="domain" description="MurNAc-LAA" evidence="5">
    <location>
        <begin position="123"/>
        <end position="260"/>
    </location>
</feature>
<proteinExistence type="predicted"/>
<dbReference type="RefSeq" id="WP_136935462.1">
    <property type="nucleotide sequence ID" value="NZ_SSMQ01000088.1"/>
</dbReference>
<dbReference type="OrthoDB" id="9806267at2"/>
<evidence type="ECO:0000313" key="7">
    <source>
        <dbReference type="Proteomes" id="UP000309215"/>
    </source>
</evidence>
<dbReference type="PANTHER" id="PTHR30404:SF0">
    <property type="entry name" value="N-ACETYLMURAMOYL-L-ALANINE AMIDASE AMIC"/>
    <property type="match status" value="1"/>
</dbReference>
<evidence type="ECO:0000256" key="4">
    <source>
        <dbReference type="SAM" id="MobiDB-lite"/>
    </source>
</evidence>
<keyword evidence="3" id="KW-0378">Hydrolase</keyword>
<comment type="caution">
    <text evidence="6">The sequence shown here is derived from an EMBL/GenBank/DDBJ whole genome shotgun (WGS) entry which is preliminary data.</text>
</comment>
<sequence length="263" mass="27409">MTQARPPATPDSVSNANSPASPSNVPDANQPAAQTCSTCKDRRVIVIDPGHGGTAMVGGSSPNNATAVSGVLEKTLTLQYAQTLKQHLDGEACKSIFRGRGYADVQVVLTRTGDTNPGLSTRVNVAKTNKADIFLSIHFNGGVAAARGTETFYKAGSNGNANLGEDTALAQTVQTALFNAMKSIDGGAKDRKIKPDTDTKHKSLGILRDPGIGYSGKMCRSVLIEVEFISNHQVDALLVSGGRASANRSTLMLAVARALANSL</sequence>
<dbReference type="PANTHER" id="PTHR30404">
    <property type="entry name" value="N-ACETYLMURAMOYL-L-ALANINE AMIDASE"/>
    <property type="match status" value="1"/>
</dbReference>
<dbReference type="Pfam" id="PF01520">
    <property type="entry name" value="Amidase_3"/>
    <property type="match status" value="1"/>
</dbReference>
<dbReference type="InterPro" id="IPR050695">
    <property type="entry name" value="N-acetylmuramoyl_amidase_3"/>
</dbReference>
<gene>
    <name evidence="6" type="ORF">E8A74_45625</name>
</gene>
<dbReference type="GO" id="GO:0030288">
    <property type="term" value="C:outer membrane-bounded periplasmic space"/>
    <property type="evidence" value="ECO:0007669"/>
    <property type="project" value="TreeGrafter"/>
</dbReference>
<dbReference type="GO" id="GO:0009253">
    <property type="term" value="P:peptidoglycan catabolic process"/>
    <property type="evidence" value="ECO:0007669"/>
    <property type="project" value="InterPro"/>
</dbReference>
<keyword evidence="7" id="KW-1185">Reference proteome</keyword>
<name>A0A4U1IQH1_9BACT</name>
<evidence type="ECO:0000256" key="1">
    <source>
        <dbReference type="ARBA" id="ARBA00001561"/>
    </source>
</evidence>
<organism evidence="6 7">
    <name type="scientific">Polyangium fumosum</name>
    <dbReference type="NCBI Taxonomy" id="889272"/>
    <lineage>
        <taxon>Bacteria</taxon>
        <taxon>Pseudomonadati</taxon>
        <taxon>Myxococcota</taxon>
        <taxon>Polyangia</taxon>
        <taxon>Polyangiales</taxon>
        <taxon>Polyangiaceae</taxon>
        <taxon>Polyangium</taxon>
    </lineage>
</organism>
<dbReference type="Gene3D" id="3.40.630.40">
    <property type="entry name" value="Zn-dependent exopeptidases"/>
    <property type="match status" value="1"/>
</dbReference>
<evidence type="ECO:0000259" key="5">
    <source>
        <dbReference type="SMART" id="SM00646"/>
    </source>
</evidence>
<dbReference type="SUPFAM" id="SSF53187">
    <property type="entry name" value="Zn-dependent exopeptidases"/>
    <property type="match status" value="1"/>
</dbReference>
<accession>A0A4U1IQH1</accession>
<dbReference type="CDD" id="cd02696">
    <property type="entry name" value="MurNAc-LAA"/>
    <property type="match status" value="1"/>
</dbReference>
<protein>
    <recommendedName>
        <fullName evidence="2">N-acetylmuramoyl-L-alanine amidase</fullName>
        <ecNumber evidence="2">3.5.1.28</ecNumber>
    </recommendedName>
</protein>
<evidence type="ECO:0000256" key="2">
    <source>
        <dbReference type="ARBA" id="ARBA00011901"/>
    </source>
</evidence>
<dbReference type="GO" id="GO:0008745">
    <property type="term" value="F:N-acetylmuramoyl-L-alanine amidase activity"/>
    <property type="evidence" value="ECO:0007669"/>
    <property type="project" value="UniProtKB-EC"/>
</dbReference>
<comment type="catalytic activity">
    <reaction evidence="1">
        <text>Hydrolyzes the link between N-acetylmuramoyl residues and L-amino acid residues in certain cell-wall glycopeptides.</text>
        <dbReference type="EC" id="3.5.1.28"/>
    </reaction>
</comment>